<dbReference type="EMBL" id="JBAFVH010000016">
    <property type="protein sequence ID" value="MFG1374815.1"/>
    <property type="molecule type" value="Genomic_DNA"/>
</dbReference>
<accession>A0ABW7A1B2</accession>
<gene>
    <name evidence="1" type="ORF">V5F32_21765</name>
</gene>
<proteinExistence type="predicted"/>
<evidence type="ECO:0000313" key="2">
    <source>
        <dbReference type="Proteomes" id="UP001604002"/>
    </source>
</evidence>
<dbReference type="RefSeq" id="WP_393994390.1">
    <property type="nucleotide sequence ID" value="NZ_JBAFVH010000016.1"/>
</dbReference>
<evidence type="ECO:0000313" key="1">
    <source>
        <dbReference type="EMBL" id="MFG1374815.1"/>
    </source>
</evidence>
<dbReference type="Proteomes" id="UP001604002">
    <property type="component" value="Unassembled WGS sequence"/>
</dbReference>
<keyword evidence="2" id="KW-1185">Reference proteome</keyword>
<comment type="caution">
    <text evidence="1">The sequence shown here is derived from an EMBL/GenBank/DDBJ whole genome shotgun (WGS) entry which is preliminary data.</text>
</comment>
<name>A0ABW7A1B2_9HYPH</name>
<organism evidence="1 2">
    <name type="scientific">Xanthobacter oligotrophicus</name>
    <dbReference type="NCBI Taxonomy" id="2607286"/>
    <lineage>
        <taxon>Bacteria</taxon>
        <taxon>Pseudomonadati</taxon>
        <taxon>Pseudomonadota</taxon>
        <taxon>Alphaproteobacteria</taxon>
        <taxon>Hyphomicrobiales</taxon>
        <taxon>Xanthobacteraceae</taxon>
        <taxon>Xanthobacter</taxon>
    </lineage>
</organism>
<reference evidence="1 2" key="1">
    <citation type="submission" date="2024-02" db="EMBL/GenBank/DDBJ databases">
        <title>Expansion and revision of Xanthobacter and proposal of Roseixanthobacter gen. nov.</title>
        <authorList>
            <person name="Soltysiak M.P.M."/>
            <person name="Jalihal A."/>
            <person name="Ory A."/>
            <person name="Chrisophersen C."/>
            <person name="Lee A.D."/>
            <person name="Boulton J."/>
            <person name="Springer M."/>
        </authorList>
    </citation>
    <scope>NUCLEOTIDE SEQUENCE [LARGE SCALE GENOMIC DNA]</scope>
    <source>
        <strain evidence="1 2">23A</strain>
    </source>
</reference>
<sequence>MAAAEEWFARALDASLNLALRKLSRSALDDSAVRRLTEDDAEFAPGRG</sequence>
<protein>
    <submittedName>
        <fullName evidence="1">Uncharacterized protein</fullName>
    </submittedName>
</protein>